<gene>
    <name evidence="2" type="ORF">FD50_GL000541</name>
</gene>
<dbReference type="RefSeq" id="WP_054757577.1">
    <property type="nucleotide sequence ID" value="NZ_AZFQ01000036.1"/>
</dbReference>
<dbReference type="InterPro" id="IPR011990">
    <property type="entry name" value="TPR-like_helical_dom_sf"/>
</dbReference>
<dbReference type="EMBL" id="AZFQ01000036">
    <property type="protein sequence ID" value="KRL98733.1"/>
    <property type="molecule type" value="Genomic_DNA"/>
</dbReference>
<dbReference type="GeneID" id="98307976"/>
<dbReference type="PROSITE" id="PS50005">
    <property type="entry name" value="TPR"/>
    <property type="match status" value="1"/>
</dbReference>
<accession>A0A0R1UZB7</accession>
<dbReference type="SUPFAM" id="SSF48452">
    <property type="entry name" value="TPR-like"/>
    <property type="match status" value="1"/>
</dbReference>
<comment type="caution">
    <text evidence="2">The sequence shown here is derived from an EMBL/GenBank/DDBJ whole genome shotgun (WGS) entry which is preliminary data.</text>
</comment>
<feature type="repeat" description="TPR" evidence="1">
    <location>
        <begin position="47"/>
        <end position="80"/>
    </location>
</feature>
<evidence type="ECO:0000256" key="1">
    <source>
        <dbReference type="PROSITE-ProRule" id="PRU00339"/>
    </source>
</evidence>
<dbReference type="Proteomes" id="UP000051166">
    <property type="component" value="Unassembled WGS sequence"/>
</dbReference>
<keyword evidence="1" id="KW-0802">TPR repeat</keyword>
<name>A0A0R1UZB7_9LACO</name>
<dbReference type="AlphaFoldDB" id="A0A0R1UZB7"/>
<organism evidence="2 3">
    <name type="scientific">Liquorilactobacillus satsumensis DSM 16230 = JCM 12392</name>
    <dbReference type="NCBI Taxonomy" id="1423801"/>
    <lineage>
        <taxon>Bacteria</taxon>
        <taxon>Bacillati</taxon>
        <taxon>Bacillota</taxon>
        <taxon>Bacilli</taxon>
        <taxon>Lactobacillales</taxon>
        <taxon>Lactobacillaceae</taxon>
        <taxon>Liquorilactobacillus</taxon>
    </lineage>
</organism>
<sequence>MFGFGKKKKPLKKEATQQITRKEEHELEVHVDDLKNKIKKTEDGKKYLLYEELGNAYIKLNQKDAAIAAFEASLENNEHFGTTYNSLLNLYEIKRKEAAKNGKDVEIQKWVTKTEELLKMSKHIMRSKF</sequence>
<evidence type="ECO:0000313" key="2">
    <source>
        <dbReference type="EMBL" id="KRL98733.1"/>
    </source>
</evidence>
<dbReference type="OrthoDB" id="2296990at2"/>
<protein>
    <submittedName>
        <fullName evidence="2">Uncharacterized protein</fullName>
    </submittedName>
</protein>
<keyword evidence="3" id="KW-1185">Reference proteome</keyword>
<reference evidence="2 3" key="1">
    <citation type="journal article" date="2015" name="Genome Announc.">
        <title>Expanding the biotechnology potential of lactobacilli through comparative genomics of 213 strains and associated genera.</title>
        <authorList>
            <person name="Sun Z."/>
            <person name="Harris H.M."/>
            <person name="McCann A."/>
            <person name="Guo C."/>
            <person name="Argimon S."/>
            <person name="Zhang W."/>
            <person name="Yang X."/>
            <person name="Jeffery I.B."/>
            <person name="Cooney J.C."/>
            <person name="Kagawa T.F."/>
            <person name="Liu W."/>
            <person name="Song Y."/>
            <person name="Salvetti E."/>
            <person name="Wrobel A."/>
            <person name="Rasinkangas P."/>
            <person name="Parkhill J."/>
            <person name="Rea M.C."/>
            <person name="O'Sullivan O."/>
            <person name="Ritari J."/>
            <person name="Douillard F.P."/>
            <person name="Paul Ross R."/>
            <person name="Yang R."/>
            <person name="Briner A.E."/>
            <person name="Felis G.E."/>
            <person name="de Vos W.M."/>
            <person name="Barrangou R."/>
            <person name="Klaenhammer T.R."/>
            <person name="Caufield P.W."/>
            <person name="Cui Y."/>
            <person name="Zhang H."/>
            <person name="O'Toole P.W."/>
        </authorList>
    </citation>
    <scope>NUCLEOTIDE SEQUENCE [LARGE SCALE GENOMIC DNA]</scope>
    <source>
        <strain evidence="2 3">DSM 16230</strain>
    </source>
</reference>
<dbReference type="InterPro" id="IPR019734">
    <property type="entry name" value="TPR_rpt"/>
</dbReference>
<dbReference type="STRING" id="1423801.FD50_GL000541"/>
<evidence type="ECO:0000313" key="3">
    <source>
        <dbReference type="Proteomes" id="UP000051166"/>
    </source>
</evidence>
<dbReference type="Gene3D" id="1.25.40.10">
    <property type="entry name" value="Tetratricopeptide repeat domain"/>
    <property type="match status" value="1"/>
</dbReference>
<proteinExistence type="predicted"/>
<dbReference type="PATRIC" id="fig|1423801.4.peg.550"/>